<gene>
    <name evidence="1" type="ORF">EKG95_26220</name>
</gene>
<protein>
    <submittedName>
        <fullName evidence="1">Uncharacterized protein</fullName>
    </submittedName>
</protein>
<accession>A0A5X6ERH1</accession>
<sequence>MFGGWEINQDIVTCSLPECVATVFAEATSSMPGAQYLPVFYLGKQVVNGCNYMLICKQILSTEHADTHMVKVVVYKPASTGKSVLASVERLL</sequence>
<organism evidence="1">
    <name type="scientific">Salmonella enterica subsp. enterica serovar Aqua</name>
    <dbReference type="NCBI Taxonomy" id="1302615"/>
    <lineage>
        <taxon>Bacteria</taxon>
        <taxon>Pseudomonadati</taxon>
        <taxon>Pseudomonadota</taxon>
        <taxon>Gammaproteobacteria</taxon>
        <taxon>Enterobacterales</taxon>
        <taxon>Enterobacteriaceae</taxon>
        <taxon>Salmonella</taxon>
    </lineage>
</organism>
<comment type="caution">
    <text evidence="1">The sequence shown here is derived from an EMBL/GenBank/DDBJ whole genome shotgun (WGS) entry which is preliminary data.</text>
</comment>
<evidence type="ECO:0000313" key="1">
    <source>
        <dbReference type="EMBL" id="ECA3795238.1"/>
    </source>
</evidence>
<dbReference type="EMBL" id="AAHUDZ010000071">
    <property type="protein sequence ID" value="ECA3795238.1"/>
    <property type="molecule type" value="Genomic_DNA"/>
</dbReference>
<reference evidence="1" key="1">
    <citation type="submission" date="2018-12" db="EMBL/GenBank/DDBJ databases">
        <authorList>
            <person name="Ashton P.M."/>
            <person name="Dallman T."/>
            <person name="Nair S."/>
            <person name="De Pinna E."/>
            <person name="Peters T."/>
            <person name="Grant K."/>
        </authorList>
    </citation>
    <scope>NUCLEOTIDE SEQUENCE</scope>
    <source>
        <strain evidence="1">650060</strain>
    </source>
</reference>
<name>A0A5X6ERH1_SALET</name>
<proteinExistence type="predicted"/>
<dbReference type="AlphaFoldDB" id="A0A5X6ERH1"/>